<gene>
    <name evidence="2" type="ORF">COU90_04290</name>
</gene>
<proteinExistence type="predicted"/>
<dbReference type="EMBL" id="PFEF01000010">
    <property type="protein sequence ID" value="PJE64061.1"/>
    <property type="molecule type" value="Genomic_DNA"/>
</dbReference>
<comment type="caution">
    <text evidence="2">The sequence shown here is derived from an EMBL/GenBank/DDBJ whole genome shotgun (WGS) entry which is preliminary data.</text>
</comment>
<organism evidence="2 3">
    <name type="scientific">Candidatus Ryanbacteria bacterium CG10_big_fil_rev_8_21_14_0_10_43_42</name>
    <dbReference type="NCBI Taxonomy" id="1974864"/>
    <lineage>
        <taxon>Bacteria</taxon>
        <taxon>Candidatus Ryaniibacteriota</taxon>
    </lineage>
</organism>
<dbReference type="PANTHER" id="PTHR43236">
    <property type="entry name" value="ANTITOXIN HIGA1"/>
    <property type="match status" value="1"/>
</dbReference>
<dbReference type="Gene3D" id="1.10.10.2910">
    <property type="match status" value="1"/>
</dbReference>
<dbReference type="Proteomes" id="UP000229098">
    <property type="component" value="Unassembled WGS sequence"/>
</dbReference>
<accession>A0A2M8KVW1</accession>
<evidence type="ECO:0000313" key="3">
    <source>
        <dbReference type="Proteomes" id="UP000229098"/>
    </source>
</evidence>
<dbReference type="PANTHER" id="PTHR43236:SF2">
    <property type="entry name" value="BLL0069 PROTEIN"/>
    <property type="match status" value="1"/>
</dbReference>
<dbReference type="Pfam" id="PF06114">
    <property type="entry name" value="Peptidase_M78"/>
    <property type="match status" value="1"/>
</dbReference>
<evidence type="ECO:0000313" key="2">
    <source>
        <dbReference type="EMBL" id="PJE64061.1"/>
    </source>
</evidence>
<dbReference type="InterPro" id="IPR052345">
    <property type="entry name" value="Rad_response_metalloprotease"/>
</dbReference>
<dbReference type="InterPro" id="IPR010359">
    <property type="entry name" value="IrrE_HExxH"/>
</dbReference>
<protein>
    <recommendedName>
        <fullName evidence="1">IrrE N-terminal-like domain-containing protein</fullName>
    </recommendedName>
</protein>
<dbReference type="AlphaFoldDB" id="A0A2M8KVW1"/>
<feature type="domain" description="IrrE N-terminal-like" evidence="1">
    <location>
        <begin position="34"/>
        <end position="159"/>
    </location>
</feature>
<name>A0A2M8KVW1_9BACT</name>
<reference evidence="3" key="1">
    <citation type="submission" date="2017-09" db="EMBL/GenBank/DDBJ databases">
        <title>Depth-based differentiation of microbial function through sediment-hosted aquifers and enrichment of novel symbionts in the deep terrestrial subsurface.</title>
        <authorList>
            <person name="Probst A.J."/>
            <person name="Ladd B."/>
            <person name="Jarett J.K."/>
            <person name="Geller-Mcgrath D.E."/>
            <person name="Sieber C.M.K."/>
            <person name="Emerson J.B."/>
            <person name="Anantharaman K."/>
            <person name="Thomas B.C."/>
            <person name="Malmstrom R."/>
            <person name="Stieglmeier M."/>
            <person name="Klingl A."/>
            <person name="Woyke T."/>
            <person name="Ryan C.M."/>
            <person name="Banfield J.F."/>
        </authorList>
    </citation>
    <scope>NUCLEOTIDE SEQUENCE [LARGE SCALE GENOMIC DNA]</scope>
</reference>
<evidence type="ECO:0000259" key="1">
    <source>
        <dbReference type="Pfam" id="PF06114"/>
    </source>
</evidence>
<sequence length="165" mass="19001">MTIANYKKAEKYSSEVLKENFVLSPPVNIKELAKNYGLEVIEFDFGEEANNISGFIDIEKKKIYVNSNDSENRKTFTVAHELGHWLLHREKLDTNPDYAILYRQPLGKANKDPIEAEANFFAATLLVPKELLDKEENKDPTYLAGRFKVSEEVIGYRLEDTKKKI</sequence>